<dbReference type="AlphaFoldDB" id="A0AAU6Q280"/>
<dbReference type="RefSeq" id="WP_339095906.1">
    <property type="nucleotide sequence ID" value="NZ_CP149782.1"/>
</dbReference>
<evidence type="ECO:0000313" key="2">
    <source>
        <dbReference type="EMBL" id="WYF44731.1"/>
    </source>
</evidence>
<feature type="chain" id="PRO_5043963631" description="Alpha/beta hydrolase" evidence="1">
    <location>
        <begin position="26"/>
        <end position="434"/>
    </location>
</feature>
<proteinExistence type="predicted"/>
<sequence>MMMRRLLAPLLLLTLGLLPSCDVQPAPEPLPVEEEAPGLPAEMTATLGEDTRPGDAQPGVQASAPHCPTQLAAPYDTGRLSVGLYWYAPGVPEAPGGVGCLAQADGRAIPGYYDPAKPVLIFVHGWQPGLIAQGLVPGTTLSTRRENFWFGAGGLNVADLWLRSGWNIGFFHWSQLADDEHSLGMPFNAQAKIWTTTYGYGGNEQVGMRWKTAWGYSTEDMPRQPAGELFYEAYRSALSQWSYDGPETVRVMGHSLGAQMVLSLAEQAAHDPALPARLVPRRLILADPYWTPAVPRAGHHYDYLLPDPNPADRSARIASGLVRRGTVIEWLKSSPLLDLGGDNNPGLLSLLTRVDLSPDYLSGGQPLLGSLGEKHMVAPRWYLWSLRDAPHAPGSAARSLAEAAALMQERTVYRQRTGQATPFPDDDTFVDVRR</sequence>
<evidence type="ECO:0008006" key="3">
    <source>
        <dbReference type="Google" id="ProtNLM"/>
    </source>
</evidence>
<dbReference type="EMBL" id="CP149782">
    <property type="protein sequence ID" value="WYF44731.1"/>
    <property type="molecule type" value="Genomic_DNA"/>
</dbReference>
<accession>A0AAU6Q280</accession>
<gene>
    <name evidence="2" type="ORF">WDJ50_01035</name>
</gene>
<name>A0AAU6Q280_9DEIO</name>
<organism evidence="2">
    <name type="scientific">Deinococcus sp. VB142</name>
    <dbReference type="NCBI Taxonomy" id="3112952"/>
    <lineage>
        <taxon>Bacteria</taxon>
        <taxon>Thermotogati</taxon>
        <taxon>Deinococcota</taxon>
        <taxon>Deinococci</taxon>
        <taxon>Deinococcales</taxon>
        <taxon>Deinococcaceae</taxon>
        <taxon>Deinococcus</taxon>
    </lineage>
</organism>
<protein>
    <recommendedName>
        <fullName evidence="3">Alpha/beta hydrolase</fullName>
    </recommendedName>
</protein>
<feature type="signal peptide" evidence="1">
    <location>
        <begin position="1"/>
        <end position="25"/>
    </location>
</feature>
<evidence type="ECO:0000256" key="1">
    <source>
        <dbReference type="SAM" id="SignalP"/>
    </source>
</evidence>
<dbReference type="SUPFAM" id="SSF53474">
    <property type="entry name" value="alpha/beta-Hydrolases"/>
    <property type="match status" value="1"/>
</dbReference>
<reference evidence="2" key="1">
    <citation type="submission" date="2024-03" db="EMBL/GenBank/DDBJ databases">
        <title>Deinococcus weizhi sp. nov., isolated from human skin.</title>
        <authorList>
            <person name="Wei Z."/>
            <person name="Tian F."/>
            <person name="Yang C."/>
            <person name="Xin L.T."/>
            <person name="Wen Z.J."/>
            <person name="Lan K.C."/>
            <person name="Yu L."/>
            <person name="Zhe W."/>
            <person name="Dan F.D."/>
            <person name="Jun W."/>
            <person name="Rui Z."/>
            <person name="Yong X.J."/>
            <person name="Ting Y."/>
            <person name="Wei X."/>
            <person name="Xu Z.G."/>
            <person name="Xin Z."/>
            <person name="Dong F.G."/>
            <person name="Ni X.M."/>
            <person name="Zheng M.G."/>
            <person name="Chun Y."/>
            <person name="Qian W.X."/>
        </authorList>
    </citation>
    <scope>NUCLEOTIDE SEQUENCE</scope>
    <source>
        <strain evidence="2">VB142</strain>
    </source>
</reference>
<keyword evidence="1" id="KW-0732">Signal</keyword>
<dbReference type="InterPro" id="IPR029058">
    <property type="entry name" value="AB_hydrolase_fold"/>
</dbReference>